<feature type="region of interest" description="Disordered" evidence="1">
    <location>
        <begin position="1"/>
        <end position="21"/>
    </location>
</feature>
<accession>A0AAV1U102</accession>
<feature type="compositionally biased region" description="Basic and acidic residues" evidence="1">
    <location>
        <begin position="1"/>
        <end position="10"/>
    </location>
</feature>
<dbReference type="EMBL" id="CAKLBY020000109">
    <property type="protein sequence ID" value="CAK7927467.1"/>
    <property type="molecule type" value="Genomic_DNA"/>
</dbReference>
<evidence type="ECO:0000313" key="3">
    <source>
        <dbReference type="Proteomes" id="UP001162060"/>
    </source>
</evidence>
<evidence type="ECO:0000313" key="2">
    <source>
        <dbReference type="EMBL" id="CAK7927467.1"/>
    </source>
</evidence>
<dbReference type="AlphaFoldDB" id="A0AAV1U102"/>
<organism evidence="2 3">
    <name type="scientific">Peronospora matthiolae</name>
    <dbReference type="NCBI Taxonomy" id="2874970"/>
    <lineage>
        <taxon>Eukaryota</taxon>
        <taxon>Sar</taxon>
        <taxon>Stramenopiles</taxon>
        <taxon>Oomycota</taxon>
        <taxon>Peronosporomycetes</taxon>
        <taxon>Peronosporales</taxon>
        <taxon>Peronosporaceae</taxon>
        <taxon>Peronospora</taxon>
    </lineage>
</organism>
<comment type="caution">
    <text evidence="2">The sequence shown here is derived from an EMBL/GenBank/DDBJ whole genome shotgun (WGS) entry which is preliminary data.</text>
</comment>
<dbReference type="Proteomes" id="UP001162060">
    <property type="component" value="Unassembled WGS sequence"/>
</dbReference>
<proteinExistence type="predicted"/>
<gene>
    <name evidence="2" type="ORF">PM001_LOCUS12617</name>
</gene>
<evidence type="ECO:0000256" key="1">
    <source>
        <dbReference type="SAM" id="MobiDB-lite"/>
    </source>
</evidence>
<protein>
    <submittedName>
        <fullName evidence="2">Uncharacterized protein</fullName>
    </submittedName>
</protein>
<reference evidence="2" key="1">
    <citation type="submission" date="2024-01" db="EMBL/GenBank/DDBJ databases">
        <authorList>
            <person name="Webb A."/>
        </authorList>
    </citation>
    <scope>NUCLEOTIDE SEQUENCE</scope>
    <source>
        <strain evidence="2">Pm1</strain>
    </source>
</reference>
<name>A0AAV1U102_9STRA</name>
<sequence length="47" mass="5318">MQQTHLDVKQSKVHAGEAGQRKEFKDVTGVMEGVQSYFDRAAPVVQW</sequence>